<accession>A0A372ZJH8</accession>
<evidence type="ECO:0000313" key="2">
    <source>
        <dbReference type="Proteomes" id="UP000263377"/>
    </source>
</evidence>
<name>A0A372ZJH8_9ACTN</name>
<proteinExistence type="predicted"/>
<sequence>MRNPMNRRPLARVPFDALGLTDSADLQKWAARALFCSEIQTGSLRLTAHQLQIRPVVRSVVWRLTRAEREELIRTAAEADQAAAEERLAVCTELTEDAPHWLDLQVWTVAR</sequence>
<evidence type="ECO:0000313" key="1">
    <source>
        <dbReference type="EMBL" id="RGD55417.1"/>
    </source>
</evidence>
<dbReference type="RefSeq" id="WP_117493158.1">
    <property type="nucleotide sequence ID" value="NZ_QVIG01000004.1"/>
</dbReference>
<reference evidence="1 2" key="1">
    <citation type="submission" date="2018-08" db="EMBL/GenBank/DDBJ databases">
        <title>Diversity &amp; Physiological Properties of Lignin-Decomposing Actinobacteria from Soil.</title>
        <authorList>
            <person name="Roh S.G."/>
            <person name="Kim S.B."/>
        </authorList>
    </citation>
    <scope>NUCLEOTIDE SEQUENCE [LARGE SCALE GENOMIC DNA]</scope>
    <source>
        <strain evidence="1 2">MMS17-GH009</strain>
    </source>
</reference>
<keyword evidence="2" id="KW-1185">Reference proteome</keyword>
<dbReference type="EMBL" id="QVIG01000004">
    <property type="protein sequence ID" value="RGD55417.1"/>
    <property type="molecule type" value="Genomic_DNA"/>
</dbReference>
<dbReference type="Proteomes" id="UP000263377">
    <property type="component" value="Unassembled WGS sequence"/>
</dbReference>
<organism evidence="1 2">
    <name type="scientific">Kitasatospora xanthocidica</name>
    <dbReference type="NCBI Taxonomy" id="83382"/>
    <lineage>
        <taxon>Bacteria</taxon>
        <taxon>Bacillati</taxon>
        <taxon>Actinomycetota</taxon>
        <taxon>Actinomycetes</taxon>
        <taxon>Kitasatosporales</taxon>
        <taxon>Streptomycetaceae</taxon>
        <taxon>Kitasatospora</taxon>
    </lineage>
</organism>
<dbReference type="AlphaFoldDB" id="A0A372ZJH8"/>
<comment type="caution">
    <text evidence="1">The sequence shown here is derived from an EMBL/GenBank/DDBJ whole genome shotgun (WGS) entry which is preliminary data.</text>
</comment>
<protein>
    <submittedName>
        <fullName evidence="1">Uncharacterized protein</fullName>
    </submittedName>
</protein>
<gene>
    <name evidence="1" type="ORF">DR950_41885</name>
</gene>